<dbReference type="PANTHER" id="PTHR33387">
    <property type="entry name" value="RMLC-LIKE JELLY ROLL FOLD PROTEIN"/>
    <property type="match status" value="1"/>
</dbReference>
<dbReference type="InterPro" id="IPR014710">
    <property type="entry name" value="RmlC-like_jellyroll"/>
</dbReference>
<proteinExistence type="predicted"/>
<protein>
    <recommendedName>
        <fullName evidence="1">DUF985 domain-containing protein</fullName>
    </recommendedName>
</protein>
<name>A0ABQ0S0R7_9PSEU</name>
<dbReference type="InterPro" id="IPR009327">
    <property type="entry name" value="Cupin_DUF985"/>
</dbReference>
<evidence type="ECO:0000313" key="3">
    <source>
        <dbReference type="Proteomes" id="UP000320693"/>
    </source>
</evidence>
<dbReference type="InterPro" id="IPR011051">
    <property type="entry name" value="RmlC_Cupin_sf"/>
</dbReference>
<comment type="caution">
    <text evidence="2">The sequence shown here is derived from an EMBL/GenBank/DDBJ whole genome shotgun (WGS) entry which is preliminary data.</text>
</comment>
<keyword evidence="3" id="KW-1185">Reference proteome</keyword>
<dbReference type="Pfam" id="PF06172">
    <property type="entry name" value="Cupin_5"/>
    <property type="match status" value="1"/>
</dbReference>
<dbReference type="InterPro" id="IPR039935">
    <property type="entry name" value="YML079W-like"/>
</dbReference>
<dbReference type="PANTHER" id="PTHR33387:SF3">
    <property type="entry name" value="DUF985 DOMAIN-CONTAINING PROTEIN"/>
    <property type="match status" value="1"/>
</dbReference>
<dbReference type="Proteomes" id="UP000320693">
    <property type="component" value="Unassembled WGS sequence"/>
</dbReference>
<sequence>MAFAWDRTSCERSDPVRTLQGGSQGGAAQLRAVRTARCRLRAPCAVRIARALRGAGPARWEAGPVSRPDVAVALDLAPHPEGGWYRRTWASPLTIDTPYGPRPSATAILYLFDAPGRWHRVRSTELWCWHSGPDAELLLAGDADEPGAPAALRLGPPSVPDIDGDPAGAPVPDVLPQREVPPGVWQRAVPLGDDPVLVSCVVSPGFDFADFEMR</sequence>
<dbReference type="SUPFAM" id="SSF51182">
    <property type="entry name" value="RmlC-like cupins"/>
    <property type="match status" value="1"/>
</dbReference>
<reference evidence="2 3" key="1">
    <citation type="submission" date="2019-06" db="EMBL/GenBank/DDBJ databases">
        <title>Whole genome shotgun sequence of Pseudonocardia saturnea NBRC 14499.</title>
        <authorList>
            <person name="Hosoyama A."/>
            <person name="Uohara A."/>
            <person name="Ohji S."/>
            <person name="Ichikawa N."/>
        </authorList>
    </citation>
    <scope>NUCLEOTIDE SEQUENCE [LARGE SCALE GENOMIC DNA]</scope>
    <source>
        <strain evidence="2 3">NBRC 14499</strain>
    </source>
</reference>
<dbReference type="Gene3D" id="2.60.120.10">
    <property type="entry name" value="Jelly Rolls"/>
    <property type="match status" value="1"/>
</dbReference>
<organism evidence="2 3">
    <name type="scientific">Pseudonocardia saturnea</name>
    <dbReference type="NCBI Taxonomy" id="33909"/>
    <lineage>
        <taxon>Bacteria</taxon>
        <taxon>Bacillati</taxon>
        <taxon>Actinomycetota</taxon>
        <taxon>Actinomycetes</taxon>
        <taxon>Pseudonocardiales</taxon>
        <taxon>Pseudonocardiaceae</taxon>
        <taxon>Pseudonocardia</taxon>
    </lineage>
</organism>
<feature type="domain" description="DUF985" evidence="1">
    <location>
        <begin position="72"/>
        <end position="213"/>
    </location>
</feature>
<dbReference type="CDD" id="cd06121">
    <property type="entry name" value="cupin_YML079wp"/>
    <property type="match status" value="1"/>
</dbReference>
<evidence type="ECO:0000259" key="1">
    <source>
        <dbReference type="Pfam" id="PF06172"/>
    </source>
</evidence>
<dbReference type="EMBL" id="BJNH01000038">
    <property type="protein sequence ID" value="GEC26506.1"/>
    <property type="molecule type" value="Genomic_DNA"/>
</dbReference>
<gene>
    <name evidence="2" type="ORF">PSA01_35350</name>
</gene>
<evidence type="ECO:0000313" key="2">
    <source>
        <dbReference type="EMBL" id="GEC26506.1"/>
    </source>
</evidence>
<accession>A0ABQ0S0R7</accession>